<evidence type="ECO:0000313" key="2">
    <source>
        <dbReference type="EMBL" id="VVA29750.1"/>
    </source>
</evidence>
<feature type="compositionally biased region" description="Polar residues" evidence="1">
    <location>
        <begin position="1"/>
        <end position="12"/>
    </location>
</feature>
<dbReference type="AlphaFoldDB" id="A0A5E4FQU0"/>
<evidence type="ECO:0000256" key="1">
    <source>
        <dbReference type="SAM" id="MobiDB-lite"/>
    </source>
</evidence>
<accession>A0A5E4FQU0</accession>
<dbReference type="Proteomes" id="UP000327085">
    <property type="component" value="Chromosome 6"/>
</dbReference>
<organism evidence="2 3">
    <name type="scientific">Prunus dulcis</name>
    <name type="common">Almond</name>
    <name type="synonym">Amygdalus dulcis</name>
    <dbReference type="NCBI Taxonomy" id="3755"/>
    <lineage>
        <taxon>Eukaryota</taxon>
        <taxon>Viridiplantae</taxon>
        <taxon>Streptophyta</taxon>
        <taxon>Embryophyta</taxon>
        <taxon>Tracheophyta</taxon>
        <taxon>Spermatophyta</taxon>
        <taxon>Magnoliopsida</taxon>
        <taxon>eudicotyledons</taxon>
        <taxon>Gunneridae</taxon>
        <taxon>Pentapetalae</taxon>
        <taxon>rosids</taxon>
        <taxon>fabids</taxon>
        <taxon>Rosales</taxon>
        <taxon>Rosaceae</taxon>
        <taxon>Amygdaloideae</taxon>
        <taxon>Amygdaleae</taxon>
        <taxon>Prunus</taxon>
    </lineage>
</organism>
<gene>
    <name evidence="2" type="ORF">ALMOND_2B016891</name>
</gene>
<feature type="compositionally biased region" description="Basic and acidic residues" evidence="1">
    <location>
        <begin position="135"/>
        <end position="148"/>
    </location>
</feature>
<protein>
    <submittedName>
        <fullName evidence="2">PREDICTED: MAIN-LIKE 1</fullName>
    </submittedName>
</protein>
<reference evidence="3" key="1">
    <citation type="journal article" date="2020" name="Plant J.">
        <title>Transposons played a major role in the diversification between the closely related almond and peach genomes: results from the almond genome sequence.</title>
        <authorList>
            <person name="Alioto T."/>
            <person name="Alexiou K.G."/>
            <person name="Bardil A."/>
            <person name="Barteri F."/>
            <person name="Castanera R."/>
            <person name="Cruz F."/>
            <person name="Dhingra A."/>
            <person name="Duval H."/>
            <person name="Fernandez I Marti A."/>
            <person name="Frias L."/>
            <person name="Galan B."/>
            <person name="Garcia J.L."/>
            <person name="Howad W."/>
            <person name="Gomez-Garrido J."/>
            <person name="Gut M."/>
            <person name="Julca I."/>
            <person name="Morata J."/>
            <person name="Puigdomenech P."/>
            <person name="Ribeca P."/>
            <person name="Rubio Cabetas M.J."/>
            <person name="Vlasova A."/>
            <person name="Wirthensohn M."/>
            <person name="Garcia-Mas J."/>
            <person name="Gabaldon T."/>
            <person name="Casacuberta J.M."/>
            <person name="Arus P."/>
        </authorList>
    </citation>
    <scope>NUCLEOTIDE SEQUENCE [LARGE SCALE GENOMIC DNA]</scope>
    <source>
        <strain evidence="3">cv. Texas</strain>
    </source>
</reference>
<sequence>MKPHSIENSFLLQTHPIPYQTPPHRKLPPLADAPHPISNPTPSKTPSSGRHTPSHTLSDLQQTPLKTPTPITHPIPFETEPSQPTDLSIFHKAILPQNPPKSQEDSHRSTEASSSRPDRQCPTVSTRRHRAGPKHHFEDTTEVKDVAATHDSNVEIDAEPTEPS</sequence>
<feature type="compositionally biased region" description="Acidic residues" evidence="1">
    <location>
        <begin position="154"/>
        <end position="164"/>
    </location>
</feature>
<feature type="compositionally biased region" description="Polar residues" evidence="1">
    <location>
        <begin position="38"/>
        <end position="70"/>
    </location>
</feature>
<dbReference type="InParanoid" id="A0A5E4FQU0"/>
<dbReference type="Gramene" id="VVA29750">
    <property type="protein sequence ID" value="VVA29750"/>
    <property type="gene ID" value="Prudul26B016891"/>
</dbReference>
<evidence type="ECO:0000313" key="3">
    <source>
        <dbReference type="Proteomes" id="UP000327085"/>
    </source>
</evidence>
<dbReference type="EMBL" id="CABIKO010000172">
    <property type="protein sequence ID" value="VVA29750.1"/>
    <property type="molecule type" value="Genomic_DNA"/>
</dbReference>
<proteinExistence type="predicted"/>
<name>A0A5E4FQU0_PRUDU</name>
<feature type="region of interest" description="Disordered" evidence="1">
    <location>
        <begin position="1"/>
        <end position="164"/>
    </location>
</feature>